<dbReference type="Gene3D" id="3.40.50.1820">
    <property type="entry name" value="alpha/beta hydrolase"/>
    <property type="match status" value="1"/>
</dbReference>
<dbReference type="AlphaFoldDB" id="A0A6N9YHQ5"/>
<reference evidence="4 5" key="1">
    <citation type="submission" date="2020-02" db="EMBL/GenBank/DDBJ databases">
        <authorList>
            <person name="Li X.-J."/>
            <person name="Feng X.-M."/>
        </authorList>
    </citation>
    <scope>NUCLEOTIDE SEQUENCE [LARGE SCALE GENOMIC DNA]</scope>
    <source>
        <strain evidence="4 5">CGMCC 4.7225</strain>
    </source>
</reference>
<organism evidence="4 5">
    <name type="scientific">Phytoactinopolyspora alkaliphila</name>
    <dbReference type="NCBI Taxonomy" id="1783498"/>
    <lineage>
        <taxon>Bacteria</taxon>
        <taxon>Bacillati</taxon>
        <taxon>Actinomycetota</taxon>
        <taxon>Actinomycetes</taxon>
        <taxon>Jiangellales</taxon>
        <taxon>Jiangellaceae</taxon>
        <taxon>Phytoactinopolyspora</taxon>
    </lineage>
</organism>
<dbReference type="EMBL" id="JAAGOB010000002">
    <property type="protein sequence ID" value="NED94504.1"/>
    <property type="molecule type" value="Genomic_DNA"/>
</dbReference>
<dbReference type="PRINTS" id="PR00111">
    <property type="entry name" value="ABHYDROLASE"/>
</dbReference>
<evidence type="ECO:0000313" key="5">
    <source>
        <dbReference type="Proteomes" id="UP000469185"/>
    </source>
</evidence>
<dbReference type="InterPro" id="IPR029058">
    <property type="entry name" value="AB_hydrolase_fold"/>
</dbReference>
<dbReference type="SUPFAM" id="SSF51735">
    <property type="entry name" value="NAD(P)-binding Rossmann-fold domains"/>
    <property type="match status" value="1"/>
</dbReference>
<dbReference type="PANTHER" id="PTHR42977:SF3">
    <property type="entry name" value="AB HYDROLASE-1 DOMAIN-CONTAINING PROTEIN"/>
    <property type="match status" value="1"/>
</dbReference>
<dbReference type="Pfam" id="PF13460">
    <property type="entry name" value="NAD_binding_10"/>
    <property type="match status" value="1"/>
</dbReference>
<keyword evidence="5" id="KW-1185">Reference proteome</keyword>
<proteinExistence type="predicted"/>
<dbReference type="SUPFAM" id="SSF53474">
    <property type="entry name" value="alpha/beta-Hydrolases"/>
    <property type="match status" value="1"/>
</dbReference>
<protein>
    <submittedName>
        <fullName evidence="4">Alpha/beta fold hydrolase</fullName>
    </submittedName>
</protein>
<dbReference type="InterPro" id="IPR051340">
    <property type="entry name" value="Haloalkane_dehalogenase"/>
</dbReference>
<dbReference type="Pfam" id="PF00561">
    <property type="entry name" value="Abhydrolase_1"/>
    <property type="match status" value="1"/>
</dbReference>
<dbReference type="Proteomes" id="UP000469185">
    <property type="component" value="Unassembled WGS sequence"/>
</dbReference>
<name>A0A6N9YHQ5_9ACTN</name>
<dbReference type="PANTHER" id="PTHR42977">
    <property type="entry name" value="HYDROLASE-RELATED"/>
    <property type="match status" value="1"/>
</dbReference>
<accession>A0A6N9YHQ5</accession>
<dbReference type="InterPro" id="IPR016040">
    <property type="entry name" value="NAD(P)-bd_dom"/>
</dbReference>
<keyword evidence="1 4" id="KW-0378">Hydrolase</keyword>
<sequence>MVKGPQIKHSVANVDGIEVFYRENGPKDSLPVLLLHGFPSASHQYRRLMEALGTSYRFIAPDYPGFGRTEAPEGFTYTFDNLAAVVHGFVRKLGLRRFALYMFDFGAPVGFRLAQLDPHAVAGLIVQNANAYDDGLSATARHFILDATADEIRRDLLTLQATKSQYLDGAADVARIDPDNWTLDQHFLDLPGRQDAQVDLALDYKSNLAEYPRWQAWMREHQPPALVVWGRGDQIFMEAGAHAYLRDLPSAELQLFDTGHFALEEGLPEIAPLLARFLDRVSIMKIAVIGGTGRLGGAIVREAVSRGHDVTPLGSTDVDVTEPVSIRGVVANHDAVVASVKGSGALVAKGAQALLAANVGRLVFVGGGASLRRPSGEMFIESPGFPAQFLSTAQDQVEALRILRASDTDTEWSYVSPPPVHLVDGPRTGVYRVATDDEPVVGEATISVADLAVAVVDAVERRTFVGQRFTVGY</sequence>
<evidence type="ECO:0000256" key="1">
    <source>
        <dbReference type="ARBA" id="ARBA00022801"/>
    </source>
</evidence>
<dbReference type="InterPro" id="IPR036291">
    <property type="entry name" value="NAD(P)-bd_dom_sf"/>
</dbReference>
<gene>
    <name evidence="4" type="ORF">G1H11_04185</name>
</gene>
<dbReference type="Gene3D" id="3.40.50.720">
    <property type="entry name" value="NAD(P)-binding Rossmann-like Domain"/>
    <property type="match status" value="1"/>
</dbReference>
<comment type="caution">
    <text evidence="4">The sequence shown here is derived from an EMBL/GenBank/DDBJ whole genome shotgun (WGS) entry which is preliminary data.</text>
</comment>
<feature type="domain" description="AB hydrolase-1" evidence="2">
    <location>
        <begin position="31"/>
        <end position="266"/>
    </location>
</feature>
<dbReference type="GO" id="GO:0004301">
    <property type="term" value="F:epoxide hydrolase activity"/>
    <property type="evidence" value="ECO:0007669"/>
    <property type="project" value="TreeGrafter"/>
</dbReference>
<dbReference type="InterPro" id="IPR000073">
    <property type="entry name" value="AB_hydrolase_1"/>
</dbReference>
<evidence type="ECO:0000259" key="2">
    <source>
        <dbReference type="Pfam" id="PF00561"/>
    </source>
</evidence>
<feature type="domain" description="NAD(P)-binding" evidence="3">
    <location>
        <begin position="290"/>
        <end position="460"/>
    </location>
</feature>
<evidence type="ECO:0000313" key="4">
    <source>
        <dbReference type="EMBL" id="NED94504.1"/>
    </source>
</evidence>
<evidence type="ECO:0000259" key="3">
    <source>
        <dbReference type="Pfam" id="PF13460"/>
    </source>
</evidence>
<dbReference type="RefSeq" id="WP_163816363.1">
    <property type="nucleotide sequence ID" value="NZ_JAAGOB010000002.1"/>
</dbReference>